<sequence>MTRWLSPRVWHLAWPLILSNITVPLLGLVDAAVLGHLPSPVYLAAVALGGQLFTTLFWLFGFLRMGTSGLSAQAFGGGREVDAARLLWRGMGLGALLGCLLILTGPLLIPAGLAALQAEGAVLDEAGRYASVRLWGAPWVMVQYACMGWLVGRQRMRAVMGVAILANSVNVVLDLILVLGLGMTTAGVALATVVADICGTLLALHATWRALPGHPRLARPWKQLLDMEPVRELIRVNQHLFVRTALLLFTFGFFNAQSARLGDVTLAANAILLTGLLVISNALDGFAHAAEALSGEAAGRQDPAAIRNAAVATGRSALTVAVLLTLLFAAGGDTLISLLTSLPDVRQTALDALPWLICLPLVGVWSYWFDGLFVGLGWTARMRTTLVIATLGVFLPLWWLTRGWGNPGLWLSLTAFLAARGAIQATYWLQFSTQPLNKS</sequence>
<feature type="transmembrane region" description="Helical" evidence="7">
    <location>
        <begin position="41"/>
        <end position="65"/>
    </location>
</feature>
<evidence type="ECO:0000256" key="4">
    <source>
        <dbReference type="ARBA" id="ARBA00022692"/>
    </source>
</evidence>
<dbReference type="InterPro" id="IPR044644">
    <property type="entry name" value="DinF-like"/>
</dbReference>
<feature type="transmembrane region" description="Helical" evidence="7">
    <location>
        <begin position="317"/>
        <end position="340"/>
    </location>
</feature>
<keyword evidence="5 7" id="KW-1133">Transmembrane helix</keyword>
<organism evidence="8">
    <name type="scientific">Thermohahella caldifontis</name>
    <dbReference type="NCBI Taxonomy" id="3142973"/>
    <lineage>
        <taxon>Bacteria</taxon>
        <taxon>Pseudomonadati</taxon>
        <taxon>Pseudomonadota</taxon>
        <taxon>Gammaproteobacteria</taxon>
        <taxon>Oceanospirillales</taxon>
        <taxon>Hahellaceae</taxon>
        <taxon>Thermohahella</taxon>
    </lineage>
</organism>
<dbReference type="GO" id="GO:0015297">
    <property type="term" value="F:antiporter activity"/>
    <property type="evidence" value="ECO:0007669"/>
    <property type="project" value="InterPro"/>
</dbReference>
<dbReference type="NCBIfam" id="TIGR00797">
    <property type="entry name" value="matE"/>
    <property type="match status" value="1"/>
</dbReference>
<dbReference type="PANTHER" id="PTHR43298:SF2">
    <property type="entry name" value="FMN_FAD EXPORTER YEEO-RELATED"/>
    <property type="match status" value="1"/>
</dbReference>
<dbReference type="EMBL" id="CP154858">
    <property type="protein sequence ID" value="XDT71526.1"/>
    <property type="molecule type" value="Genomic_DNA"/>
</dbReference>
<feature type="transmembrane region" description="Helical" evidence="7">
    <location>
        <begin position="188"/>
        <end position="211"/>
    </location>
</feature>
<reference evidence="8" key="1">
    <citation type="submission" date="2024-05" db="EMBL/GenBank/DDBJ databases">
        <title>Genome sequencing of novel strain.</title>
        <authorList>
            <person name="Ganbat D."/>
            <person name="Ganbat S."/>
            <person name="Lee S.-J."/>
        </authorList>
    </citation>
    <scope>NUCLEOTIDE SEQUENCE</scope>
    <source>
        <strain evidence="8">SMD15-11</strain>
    </source>
</reference>
<feature type="transmembrane region" description="Helical" evidence="7">
    <location>
        <begin position="385"/>
        <end position="401"/>
    </location>
</feature>
<dbReference type="InterPro" id="IPR050222">
    <property type="entry name" value="MATE_MdtK"/>
</dbReference>
<feature type="transmembrane region" description="Helical" evidence="7">
    <location>
        <begin position="158"/>
        <end position="182"/>
    </location>
</feature>
<keyword evidence="4 7" id="KW-0812">Transmembrane</keyword>
<evidence type="ECO:0000256" key="2">
    <source>
        <dbReference type="ARBA" id="ARBA00010199"/>
    </source>
</evidence>
<feature type="transmembrane region" description="Helical" evidence="7">
    <location>
        <begin position="352"/>
        <end position="373"/>
    </location>
</feature>
<dbReference type="CDD" id="cd13136">
    <property type="entry name" value="MATE_DinF_like"/>
    <property type="match status" value="1"/>
</dbReference>
<evidence type="ECO:0000256" key="7">
    <source>
        <dbReference type="SAM" id="Phobius"/>
    </source>
</evidence>
<gene>
    <name evidence="8" type="ORF">AAIA72_12005</name>
</gene>
<dbReference type="AlphaFoldDB" id="A0AB39UU77"/>
<accession>A0AB39UU77</accession>
<comment type="subcellular location">
    <subcellularLocation>
        <location evidence="1">Membrane</location>
        <topology evidence="1">Multi-pass membrane protein</topology>
    </subcellularLocation>
</comment>
<dbReference type="PANTHER" id="PTHR43298">
    <property type="entry name" value="MULTIDRUG RESISTANCE PROTEIN NORM-RELATED"/>
    <property type="match status" value="1"/>
</dbReference>
<dbReference type="RefSeq" id="WP_369600562.1">
    <property type="nucleotide sequence ID" value="NZ_CP154858.1"/>
</dbReference>
<evidence type="ECO:0000256" key="6">
    <source>
        <dbReference type="ARBA" id="ARBA00023136"/>
    </source>
</evidence>
<dbReference type="Pfam" id="PF01554">
    <property type="entry name" value="MatE"/>
    <property type="match status" value="2"/>
</dbReference>
<feature type="transmembrane region" description="Helical" evidence="7">
    <location>
        <begin position="407"/>
        <end position="429"/>
    </location>
</feature>
<feature type="transmembrane region" description="Helical" evidence="7">
    <location>
        <begin position="86"/>
        <end position="109"/>
    </location>
</feature>
<name>A0AB39UU77_9GAMM</name>
<proteinExistence type="inferred from homology"/>
<evidence type="ECO:0000256" key="1">
    <source>
        <dbReference type="ARBA" id="ARBA00004141"/>
    </source>
</evidence>
<dbReference type="InterPro" id="IPR002528">
    <property type="entry name" value="MATE_fam"/>
</dbReference>
<comment type="similarity">
    <text evidence="2">Belongs to the multi antimicrobial extrusion (MATE) (TC 2.A.66.1) family.</text>
</comment>
<keyword evidence="3" id="KW-0813">Transport</keyword>
<evidence type="ECO:0000256" key="3">
    <source>
        <dbReference type="ARBA" id="ARBA00022448"/>
    </source>
</evidence>
<evidence type="ECO:0000313" key="8">
    <source>
        <dbReference type="EMBL" id="XDT71526.1"/>
    </source>
</evidence>
<evidence type="ECO:0000256" key="5">
    <source>
        <dbReference type="ARBA" id="ARBA00022989"/>
    </source>
</evidence>
<feature type="transmembrane region" description="Helical" evidence="7">
    <location>
        <begin position="240"/>
        <end position="258"/>
    </location>
</feature>
<feature type="transmembrane region" description="Helical" evidence="7">
    <location>
        <begin position="129"/>
        <end position="151"/>
    </location>
</feature>
<dbReference type="GO" id="GO:0042910">
    <property type="term" value="F:xenobiotic transmembrane transporter activity"/>
    <property type="evidence" value="ECO:0007669"/>
    <property type="project" value="InterPro"/>
</dbReference>
<dbReference type="KEGG" id="tcd:AAIA72_12005"/>
<dbReference type="GO" id="GO:0005886">
    <property type="term" value="C:plasma membrane"/>
    <property type="evidence" value="ECO:0007669"/>
    <property type="project" value="TreeGrafter"/>
</dbReference>
<feature type="transmembrane region" description="Helical" evidence="7">
    <location>
        <begin position="12"/>
        <end position="35"/>
    </location>
</feature>
<keyword evidence="6 7" id="KW-0472">Membrane</keyword>
<protein>
    <submittedName>
        <fullName evidence="8">MATE family efflux transporter</fullName>
    </submittedName>
</protein>